<organism evidence="8 9">
    <name type="scientific">Allosphingosinicella ginsenosidimutans</name>
    <dbReference type="NCBI Taxonomy" id="1176539"/>
    <lineage>
        <taxon>Bacteria</taxon>
        <taxon>Pseudomonadati</taxon>
        <taxon>Pseudomonadota</taxon>
        <taxon>Alphaproteobacteria</taxon>
        <taxon>Sphingomonadales</taxon>
        <taxon>Sphingomonadaceae</taxon>
        <taxon>Allosphingosinicella</taxon>
    </lineage>
</organism>
<keyword evidence="8" id="KW-0969">Cilium</keyword>
<dbReference type="Pfam" id="PF02465">
    <property type="entry name" value="FliD_N"/>
    <property type="match status" value="1"/>
</dbReference>
<accession>A0A5C6TTM3</accession>
<evidence type="ECO:0000256" key="1">
    <source>
        <dbReference type="ARBA" id="ARBA00009764"/>
    </source>
</evidence>
<dbReference type="GO" id="GO:0071973">
    <property type="term" value="P:bacterial-type flagellum-dependent cell motility"/>
    <property type="evidence" value="ECO:0007669"/>
    <property type="project" value="TreeGrafter"/>
</dbReference>
<evidence type="ECO:0000313" key="9">
    <source>
        <dbReference type="Proteomes" id="UP000321249"/>
    </source>
</evidence>
<evidence type="ECO:0000259" key="6">
    <source>
        <dbReference type="Pfam" id="PF02465"/>
    </source>
</evidence>
<feature type="domain" description="Flagellar hook-associated protein 2 C-terminal" evidence="7">
    <location>
        <begin position="236"/>
        <end position="532"/>
    </location>
</feature>
<dbReference type="PANTHER" id="PTHR30288:SF0">
    <property type="entry name" value="FLAGELLAR HOOK-ASSOCIATED PROTEIN 2"/>
    <property type="match status" value="1"/>
</dbReference>
<evidence type="ECO:0000256" key="5">
    <source>
        <dbReference type="RuleBase" id="RU362066"/>
    </source>
</evidence>
<comment type="subunit">
    <text evidence="2 5">Homopentamer.</text>
</comment>
<name>A0A5C6TTM3_9SPHN</name>
<dbReference type="InterPro" id="IPR010809">
    <property type="entry name" value="FliD_C"/>
</dbReference>
<dbReference type="Proteomes" id="UP000321249">
    <property type="component" value="Unassembled WGS sequence"/>
</dbReference>
<comment type="subcellular location">
    <subcellularLocation>
        <location evidence="5">Secreted</location>
    </subcellularLocation>
    <subcellularLocation>
        <location evidence="5">Bacterial flagellum</location>
    </subcellularLocation>
</comment>
<dbReference type="RefSeq" id="WP_147043191.1">
    <property type="nucleotide sequence ID" value="NZ_BAABIR010000004.1"/>
</dbReference>
<comment type="function">
    <text evidence="5">Required for morphogenesis and for the elongation of the flagellar filament by facilitating polymerization of the flagellin monomers at the tip of growing filament. Forms a capping structure, which prevents flagellin subunits (transported through the central channel of the flagellum) from leaking out without polymerization at the distal end.</text>
</comment>
<keyword evidence="5" id="KW-0964">Secreted</keyword>
<evidence type="ECO:0000256" key="3">
    <source>
        <dbReference type="ARBA" id="ARBA00023054"/>
    </source>
</evidence>
<protein>
    <recommendedName>
        <fullName evidence="5">Flagellar hook-associated protein 2</fullName>
        <shortName evidence="5">HAP2</shortName>
    </recommendedName>
    <alternativeName>
        <fullName evidence="5">Flagellar cap protein</fullName>
    </alternativeName>
</protein>
<dbReference type="OrthoDB" id="7388356at2"/>
<dbReference type="GO" id="GO:0005576">
    <property type="term" value="C:extracellular region"/>
    <property type="evidence" value="ECO:0007669"/>
    <property type="project" value="UniProtKB-SubCell"/>
</dbReference>
<keyword evidence="4 5" id="KW-0975">Bacterial flagellum</keyword>
<keyword evidence="3" id="KW-0175">Coiled coil</keyword>
<comment type="similarity">
    <text evidence="1 5">Belongs to the FliD family.</text>
</comment>
<keyword evidence="9" id="KW-1185">Reference proteome</keyword>
<dbReference type="InterPro" id="IPR003481">
    <property type="entry name" value="FliD_N"/>
</dbReference>
<comment type="caution">
    <text evidence="8">The sequence shown here is derived from an EMBL/GenBank/DDBJ whole genome shotgun (WGS) entry which is preliminary data.</text>
</comment>
<evidence type="ECO:0000259" key="7">
    <source>
        <dbReference type="Pfam" id="PF07195"/>
    </source>
</evidence>
<keyword evidence="8" id="KW-0282">Flagellum</keyword>
<dbReference type="GO" id="GO:0009424">
    <property type="term" value="C:bacterial-type flagellum hook"/>
    <property type="evidence" value="ECO:0007669"/>
    <property type="project" value="UniProtKB-UniRule"/>
</dbReference>
<dbReference type="EMBL" id="VOQQ01000001">
    <property type="protein sequence ID" value="TXC63784.1"/>
    <property type="molecule type" value="Genomic_DNA"/>
</dbReference>
<keyword evidence="8" id="KW-0966">Cell projection</keyword>
<evidence type="ECO:0000256" key="4">
    <source>
        <dbReference type="ARBA" id="ARBA00023143"/>
    </source>
</evidence>
<evidence type="ECO:0000313" key="8">
    <source>
        <dbReference type="EMBL" id="TXC63784.1"/>
    </source>
</evidence>
<reference evidence="8 9" key="1">
    <citation type="journal article" date="2015" name="J. Microbiol.">
        <title>Sphingosinicella ginsenosidimutans sp. nov., with ginsenoside converting activity.</title>
        <authorList>
            <person name="Kim J.K."/>
            <person name="Kang M.S."/>
            <person name="Park S.C."/>
            <person name="Kim K.M."/>
            <person name="Choi K."/>
            <person name="Yoon M.H."/>
            <person name="Im W.T."/>
        </authorList>
    </citation>
    <scope>NUCLEOTIDE SEQUENCE [LARGE SCALE GENOMIC DNA]</scope>
    <source>
        <strain evidence="8 9">BS-11</strain>
    </source>
</reference>
<dbReference type="GO" id="GO:0009421">
    <property type="term" value="C:bacterial-type flagellum filament cap"/>
    <property type="evidence" value="ECO:0007669"/>
    <property type="project" value="InterPro"/>
</dbReference>
<sequence>MTTTSPTGSTSSASSSTSSAILSALGTGSGIDVNNLVDQLSAAQKAPQQDLIDQRQAANTAKVSALGNMSSAIDSFASALGTLISGGSLFSQPDVSDSSVLTATALAGSRIGNLSAAITVSQIAAAQTLASASLASRAEPVGEGTLTIATAAGSFNVVIDSSNNSLDGLAQAINKAGAGVTASVVTDTSGARLVIKGQTGAANAFTLSFADGTDSGLERFAYDPDTAGGMDLKVSAQDAIVSLDGVEVHRATNSFTDLIPGVQITLKKAAPDTPVTMGATRPTAAIQQAVGDFVEAYNQLQQMINEAIKPAADGTAGPLRGDIGVQQMQRQLAQLTTAVLSSAGDGPHTLAEIGVRTNRDGTLSVDQTVLANALANNPDGVEALFNPSQSSSSPFLTIKSSVTGVKPGTYTVTDILPGPPASGKIDGVAFKASGSNLIAPSGSKAVGLILGVSGAVSSATITIDPGLGGALQAIRDSLRARGGAFDTTSQRLKAEADRIADDQTKLDARSEQYYNQLLASFTKMNQQVSSFKATQAYLDQQVKMWTSSNN</sequence>
<gene>
    <name evidence="8" type="ORF">FRZ32_08995</name>
</gene>
<evidence type="ECO:0000256" key="2">
    <source>
        <dbReference type="ARBA" id="ARBA00011255"/>
    </source>
</evidence>
<dbReference type="PANTHER" id="PTHR30288">
    <property type="entry name" value="FLAGELLAR CAP/ASSEMBLY PROTEIN FLID"/>
    <property type="match status" value="1"/>
</dbReference>
<proteinExistence type="inferred from homology"/>
<dbReference type="InterPro" id="IPR040026">
    <property type="entry name" value="FliD"/>
</dbReference>
<dbReference type="AlphaFoldDB" id="A0A5C6TTM3"/>
<feature type="domain" description="Flagellar hook-associated protein 2 N-terminal" evidence="6">
    <location>
        <begin position="29"/>
        <end position="127"/>
    </location>
</feature>
<dbReference type="GO" id="GO:0007155">
    <property type="term" value="P:cell adhesion"/>
    <property type="evidence" value="ECO:0007669"/>
    <property type="project" value="InterPro"/>
</dbReference>
<dbReference type="Pfam" id="PF07195">
    <property type="entry name" value="FliD_C"/>
    <property type="match status" value="1"/>
</dbReference>